<comment type="caution">
    <text evidence="6">The sequence shown here is derived from an EMBL/GenBank/DDBJ whole genome shotgun (WGS) entry which is preliminary data.</text>
</comment>
<dbReference type="CDD" id="cd02205">
    <property type="entry name" value="CBS_pair_SF"/>
    <property type="match status" value="1"/>
</dbReference>
<dbReference type="Proteomes" id="UP001596410">
    <property type="component" value="Unassembled WGS sequence"/>
</dbReference>
<sequence length="637" mass="74403">MSTSPFEFYRTQYPFDLLTDEEYKDIFGKAIIKEYSANEFVIHEDQSDETINIHFLISGLANNIMHRSNGRQLSVRFYYPGDLVGIMILLTSGEMRFSVQALEPVKTLCFDREAFLKIMSNNTKFSKVVMDGISHLMKSLYDEVKYKSSTTDEQDDRELYKKRAGSYMEQPTFIHPQDSIEKAARMLEQQKIEALLVSEDRQTLLGMIGYGDLLKAYFENNHRDPVYQHMSEESYSISDQEFIYDALSYLKHHPTEIIPVHHKDKIVGILRQSSFFTIRNSVYFDLTYRISNATQVKEIKELSPVYNSRFQKFVTSLIEDQMLAYDISELITNYNDRIHKQIVQIAEDDMIANGYGAPPINYCFLVMGSEGRKEQAFSTDQDNGMVLADYENSKNKQQIDQYFQLFASKINDMLDQCGFPYCSGGIMAREDKWRQQSSEWHSSIGRWIENIDAEEIRDFTIFMDFRPIFGDFSLAYDLKKYVTQRVQRSLSLHQLLMKDTLRFRVPVQPFGRISGVGKRRTLNLKKSAIMQIVNAIRIYSMKYGIENINTISRLDALAEQERFHPRDAENAKLALHKLMLFRLKENLQQLQNGDPLTNELRLVQLNKVERRSLRDALNVAKRLQQVLELSYNRNRVM</sequence>
<dbReference type="SUPFAM" id="SSF51206">
    <property type="entry name" value="cAMP-binding domain-like"/>
    <property type="match status" value="1"/>
</dbReference>
<dbReference type="InterPro" id="IPR000644">
    <property type="entry name" value="CBS_dom"/>
</dbReference>
<dbReference type="InterPro" id="IPR000595">
    <property type="entry name" value="cNMP-bd_dom"/>
</dbReference>
<dbReference type="Pfam" id="PF00027">
    <property type="entry name" value="cNMP_binding"/>
    <property type="match status" value="1"/>
</dbReference>
<dbReference type="Pfam" id="PF03445">
    <property type="entry name" value="DUF294"/>
    <property type="match status" value="1"/>
</dbReference>
<dbReference type="PROSITE" id="PS50042">
    <property type="entry name" value="CNMP_BINDING_3"/>
    <property type="match status" value="1"/>
</dbReference>
<dbReference type="SUPFAM" id="SSF54631">
    <property type="entry name" value="CBS-domain pair"/>
    <property type="match status" value="1"/>
</dbReference>
<dbReference type="InterPro" id="IPR046342">
    <property type="entry name" value="CBS_dom_sf"/>
</dbReference>
<keyword evidence="7" id="KW-1185">Reference proteome</keyword>
<dbReference type="Pfam" id="PF10335">
    <property type="entry name" value="DUF294_C"/>
    <property type="match status" value="1"/>
</dbReference>
<dbReference type="InterPro" id="IPR014710">
    <property type="entry name" value="RmlC-like_jellyroll"/>
</dbReference>
<dbReference type="EMBL" id="JBHSZV010000004">
    <property type="protein sequence ID" value="MFC7060572.1"/>
    <property type="molecule type" value="Genomic_DNA"/>
</dbReference>
<dbReference type="SMART" id="SM00100">
    <property type="entry name" value="cNMP"/>
    <property type="match status" value="1"/>
</dbReference>
<dbReference type="InterPro" id="IPR018490">
    <property type="entry name" value="cNMP-bd_dom_sf"/>
</dbReference>
<accession>A0ABW2EJ52</accession>
<name>A0ABW2EJ52_9BACI</name>
<dbReference type="InterPro" id="IPR005105">
    <property type="entry name" value="GlnD_Uridyltrans_N"/>
</dbReference>
<proteinExistence type="predicted"/>
<evidence type="ECO:0000313" key="6">
    <source>
        <dbReference type="EMBL" id="MFC7060572.1"/>
    </source>
</evidence>
<evidence type="ECO:0000259" key="4">
    <source>
        <dbReference type="PROSITE" id="PS50042"/>
    </source>
</evidence>
<evidence type="ECO:0000256" key="2">
    <source>
        <dbReference type="ARBA" id="ARBA00023159"/>
    </source>
</evidence>
<dbReference type="InterPro" id="IPR018821">
    <property type="entry name" value="DUF294_put_nucleoTrafse_sb-bd"/>
</dbReference>
<gene>
    <name evidence="6" type="ORF">ACFQIC_01625</name>
</gene>
<dbReference type="CDD" id="cd00038">
    <property type="entry name" value="CAP_ED"/>
    <property type="match status" value="1"/>
</dbReference>
<dbReference type="InterPro" id="IPR051257">
    <property type="entry name" value="Diverse_CBS-Domain"/>
</dbReference>
<dbReference type="PANTHER" id="PTHR43080">
    <property type="entry name" value="CBS DOMAIN-CONTAINING PROTEIN CBSX3, MITOCHONDRIAL"/>
    <property type="match status" value="1"/>
</dbReference>
<dbReference type="Pfam" id="PF00571">
    <property type="entry name" value="CBS"/>
    <property type="match status" value="1"/>
</dbReference>
<evidence type="ECO:0000256" key="3">
    <source>
        <dbReference type="PROSITE-ProRule" id="PRU00703"/>
    </source>
</evidence>
<dbReference type="PROSITE" id="PS51371">
    <property type="entry name" value="CBS"/>
    <property type="match status" value="1"/>
</dbReference>
<dbReference type="Gene3D" id="3.10.580.10">
    <property type="entry name" value="CBS-domain"/>
    <property type="match status" value="1"/>
</dbReference>
<evidence type="ECO:0000259" key="5">
    <source>
        <dbReference type="PROSITE" id="PS51371"/>
    </source>
</evidence>
<dbReference type="Gene3D" id="2.60.120.10">
    <property type="entry name" value="Jelly Rolls"/>
    <property type="match status" value="1"/>
</dbReference>
<evidence type="ECO:0000313" key="7">
    <source>
        <dbReference type="Proteomes" id="UP001596410"/>
    </source>
</evidence>
<organism evidence="6 7">
    <name type="scientific">Halobacillus seohaensis</name>
    <dbReference type="NCBI Taxonomy" id="447421"/>
    <lineage>
        <taxon>Bacteria</taxon>
        <taxon>Bacillati</taxon>
        <taxon>Bacillota</taxon>
        <taxon>Bacilli</taxon>
        <taxon>Bacillales</taxon>
        <taxon>Bacillaceae</taxon>
        <taxon>Halobacillus</taxon>
    </lineage>
</organism>
<keyword evidence="1 3" id="KW-0129">CBS domain</keyword>
<keyword evidence="2" id="KW-0010">Activator</keyword>
<evidence type="ECO:0000256" key="1">
    <source>
        <dbReference type="ARBA" id="ARBA00023122"/>
    </source>
</evidence>
<feature type="domain" description="Cyclic nucleotide-binding" evidence="4">
    <location>
        <begin position="46"/>
        <end position="119"/>
    </location>
</feature>
<reference evidence="7" key="1">
    <citation type="journal article" date="2019" name="Int. J. Syst. Evol. Microbiol.">
        <title>The Global Catalogue of Microorganisms (GCM) 10K type strain sequencing project: providing services to taxonomists for standard genome sequencing and annotation.</title>
        <authorList>
            <consortium name="The Broad Institute Genomics Platform"/>
            <consortium name="The Broad Institute Genome Sequencing Center for Infectious Disease"/>
            <person name="Wu L."/>
            <person name="Ma J."/>
        </authorList>
    </citation>
    <scope>NUCLEOTIDE SEQUENCE [LARGE SCALE GENOMIC DNA]</scope>
    <source>
        <strain evidence="7">CGMCC 4.1621</strain>
    </source>
</reference>
<dbReference type="PANTHER" id="PTHR43080:SF2">
    <property type="entry name" value="CBS DOMAIN-CONTAINING PROTEIN"/>
    <property type="match status" value="1"/>
</dbReference>
<protein>
    <submittedName>
        <fullName evidence="6">DUF294 nucleotidyltransferase-like domain-containing protein</fullName>
    </submittedName>
</protein>
<dbReference type="CDD" id="cd05401">
    <property type="entry name" value="NT_GlnE_GlnD_like"/>
    <property type="match status" value="1"/>
</dbReference>
<feature type="domain" description="CBS" evidence="5">
    <location>
        <begin position="167"/>
        <end position="225"/>
    </location>
</feature>
<dbReference type="RefSeq" id="WP_204706642.1">
    <property type="nucleotide sequence ID" value="NZ_JBHSZV010000004.1"/>
</dbReference>